<dbReference type="Proteomes" id="UP000244855">
    <property type="component" value="Unassembled WGS sequence"/>
</dbReference>
<evidence type="ECO:0000313" key="2">
    <source>
        <dbReference type="Proteomes" id="UP000244855"/>
    </source>
</evidence>
<dbReference type="EMBL" id="KZ805931">
    <property type="protein sequence ID" value="PVH91196.1"/>
    <property type="molecule type" value="Genomic_DNA"/>
</dbReference>
<accession>A0A2V1CZM9</accession>
<evidence type="ECO:0000313" key="1">
    <source>
        <dbReference type="EMBL" id="PVH91196.1"/>
    </source>
</evidence>
<dbReference type="OrthoDB" id="5068804at2759"/>
<dbReference type="AlphaFoldDB" id="A0A2V1CZM9"/>
<reference evidence="1 2" key="1">
    <citation type="journal article" date="2018" name="Sci. Rep.">
        <title>Comparative genomics provides insights into the lifestyle and reveals functional heterogeneity of dark septate endophytic fungi.</title>
        <authorList>
            <person name="Knapp D.G."/>
            <person name="Nemeth J.B."/>
            <person name="Barry K."/>
            <person name="Hainaut M."/>
            <person name="Henrissat B."/>
            <person name="Johnson J."/>
            <person name="Kuo A."/>
            <person name="Lim J.H.P."/>
            <person name="Lipzen A."/>
            <person name="Nolan M."/>
            <person name="Ohm R.A."/>
            <person name="Tamas L."/>
            <person name="Grigoriev I.V."/>
            <person name="Spatafora J.W."/>
            <person name="Nagy L.G."/>
            <person name="Kovacs G.M."/>
        </authorList>
    </citation>
    <scope>NUCLEOTIDE SEQUENCE [LARGE SCALE GENOMIC DNA]</scope>
    <source>
        <strain evidence="1 2">DSE2036</strain>
    </source>
</reference>
<name>A0A2V1CZM9_9PLEO</name>
<protein>
    <submittedName>
        <fullName evidence="1">Uncharacterized protein</fullName>
    </submittedName>
</protein>
<organism evidence="1 2">
    <name type="scientific">Periconia macrospinosa</name>
    <dbReference type="NCBI Taxonomy" id="97972"/>
    <lineage>
        <taxon>Eukaryota</taxon>
        <taxon>Fungi</taxon>
        <taxon>Dikarya</taxon>
        <taxon>Ascomycota</taxon>
        <taxon>Pezizomycotina</taxon>
        <taxon>Dothideomycetes</taxon>
        <taxon>Pleosporomycetidae</taxon>
        <taxon>Pleosporales</taxon>
        <taxon>Massarineae</taxon>
        <taxon>Periconiaceae</taxon>
        <taxon>Periconia</taxon>
    </lineage>
</organism>
<sequence>MSQKFKRVRACECCKVEVDGFFGLPWSDSVLYLVAGFCWSHALVGASAPRSLGNDCNLSRIHLTATFPQTLYRTQIALSMASIDSQLDDIKRSFLEDGLFYVEDSAIGDQVKEIQKKGFPIESAAGLDFCQRNVLDDIRTRRILESLFPWSGLGIYEVYRTDANHIYAFMTGLNTELKAVVVQLLSPQSSMVVYGGSQSLQIKGFNASNGLLEIPYAPLKKCKPIEVNMEKGGLAVLDARLAFKNLKGFAIYFVFATKEELEDWPKKIFPAGQGLEQKALQMNSSTIGLNFAFKNN</sequence>
<proteinExistence type="predicted"/>
<dbReference type="STRING" id="97972.A0A2V1CZM9"/>
<gene>
    <name evidence="1" type="ORF">DM02DRAFT_678204</name>
</gene>
<keyword evidence="2" id="KW-1185">Reference proteome</keyword>